<organism evidence="1 2">
    <name type="scientific">Fictibacillus terranigra</name>
    <dbReference type="NCBI Taxonomy" id="3058424"/>
    <lineage>
        <taxon>Bacteria</taxon>
        <taxon>Bacillati</taxon>
        <taxon>Bacillota</taxon>
        <taxon>Bacilli</taxon>
        <taxon>Bacillales</taxon>
        <taxon>Fictibacillaceae</taxon>
        <taxon>Fictibacillus</taxon>
    </lineage>
</organism>
<dbReference type="Proteomes" id="UP001168694">
    <property type="component" value="Unassembled WGS sequence"/>
</dbReference>
<evidence type="ECO:0000313" key="1">
    <source>
        <dbReference type="EMBL" id="MDN4075956.1"/>
    </source>
</evidence>
<keyword evidence="2" id="KW-1185">Reference proteome</keyword>
<dbReference type="PANTHER" id="PTHR42110">
    <property type="entry name" value="L-ASPARAGINASE, PUTATIVE (AFU_ORTHOLOGUE AFUA_3G11890)-RELATED"/>
    <property type="match status" value="1"/>
</dbReference>
<reference evidence="1" key="1">
    <citation type="submission" date="2023-06" db="EMBL/GenBank/DDBJ databases">
        <title>Draft Genome Sequences of Representative Paenibacillus Polymyxa, Bacillus cereus, Fictibacillus sp., and Brevibacillus agri Strains Isolated from Amazonian Dark Earth.</title>
        <authorList>
            <person name="Pellegrinetti T.A."/>
            <person name="Cunha I.C.M."/>
            <person name="Chaves M.G."/>
            <person name="Freitas A.S."/>
            <person name="Silva A.V.R."/>
            <person name="Tsai S.M."/>
            <person name="Mendes L.W."/>
        </authorList>
    </citation>
    <scope>NUCLEOTIDE SEQUENCE</scope>
    <source>
        <strain evidence="1">CENA-BCM004</strain>
    </source>
</reference>
<accession>A0ABT8EDF0</accession>
<gene>
    <name evidence="1" type="ORF">QYF49_23725</name>
</gene>
<comment type="caution">
    <text evidence="1">The sequence shown here is derived from an EMBL/GenBank/DDBJ whole genome shotgun (WGS) entry which is preliminary data.</text>
</comment>
<dbReference type="PANTHER" id="PTHR42110:SF1">
    <property type="entry name" value="L-ASPARAGINASE, PUTATIVE (AFU_ORTHOLOGUE AFUA_3G11890)-RELATED"/>
    <property type="match status" value="1"/>
</dbReference>
<evidence type="ECO:0000313" key="2">
    <source>
        <dbReference type="Proteomes" id="UP001168694"/>
    </source>
</evidence>
<proteinExistence type="predicted"/>
<dbReference type="Pfam" id="PF06089">
    <property type="entry name" value="Asparaginase_II"/>
    <property type="match status" value="1"/>
</dbReference>
<sequence length="343" mass="37444">MASVKMIEVVRGGRIESTHSGHVAVVNAEGELLYSLGDPFRPTFARSSVKPIQAIPLLESGAAEAFGYDEADIALSCSSHSGEAQHTDRVHAILKRAGIQEEALQCGTHIPRSHDTYKELILAGKELTPLYSNCSGKHTGMLATAKFLGEPLESYFLPEHPVQKRIKRVMSELADFPEDQIGIAVDGCGVPVFELPLERLAFAFARLAKPEALGPKRQKAVERITSAMMKHPEMVGGTGRFCTDFMKTTRGRMFGKAGAESVYCIGDRETGLGIALKMEDGSPRAIHPATVEVLKQLNLLTESQVEELMHHYRPELKNARKETVGEIVASFALQNVKTLINPA</sequence>
<dbReference type="InterPro" id="IPR010349">
    <property type="entry name" value="Asparaginase_II"/>
</dbReference>
<dbReference type="EMBL" id="JAUHLN010000008">
    <property type="protein sequence ID" value="MDN4075956.1"/>
    <property type="molecule type" value="Genomic_DNA"/>
</dbReference>
<dbReference type="RefSeq" id="WP_290402066.1">
    <property type="nucleotide sequence ID" value="NZ_JAUHLN010000008.1"/>
</dbReference>
<name>A0ABT8EDF0_9BACL</name>
<protein>
    <submittedName>
        <fullName evidence="1">Asparaginase</fullName>
    </submittedName>
</protein>